<dbReference type="RefSeq" id="XP_033461695.1">
    <property type="nucleotide sequence ID" value="XM_033607538.1"/>
</dbReference>
<evidence type="ECO:0000313" key="2">
    <source>
        <dbReference type="Proteomes" id="UP000504637"/>
    </source>
</evidence>
<feature type="region of interest" description="Disordered" evidence="1">
    <location>
        <begin position="545"/>
        <end position="675"/>
    </location>
</feature>
<gene>
    <name evidence="3" type="ORF">K489DRAFT_409018</name>
</gene>
<feature type="compositionally biased region" description="Basic and acidic residues" evidence="1">
    <location>
        <begin position="545"/>
        <end position="558"/>
    </location>
</feature>
<protein>
    <submittedName>
        <fullName evidence="3">Uncharacterized protein</fullName>
    </submittedName>
</protein>
<feature type="compositionally biased region" description="Basic and acidic residues" evidence="1">
    <location>
        <begin position="593"/>
        <end position="605"/>
    </location>
</feature>
<dbReference type="GeneID" id="54365337"/>
<reference evidence="3" key="3">
    <citation type="submission" date="2025-08" db="UniProtKB">
        <authorList>
            <consortium name="RefSeq"/>
        </authorList>
    </citation>
    <scope>IDENTIFICATION</scope>
    <source>
        <strain evidence="3">CBS 342.82</strain>
    </source>
</reference>
<accession>A0A6J3MAK0</accession>
<dbReference type="Proteomes" id="UP000504637">
    <property type="component" value="Unplaced"/>
</dbReference>
<evidence type="ECO:0000313" key="3">
    <source>
        <dbReference type="RefSeq" id="XP_033461695.1"/>
    </source>
</evidence>
<evidence type="ECO:0000256" key="1">
    <source>
        <dbReference type="SAM" id="MobiDB-lite"/>
    </source>
</evidence>
<name>A0A6J3MAK0_9PEZI</name>
<feature type="compositionally biased region" description="Acidic residues" evidence="1">
    <location>
        <begin position="622"/>
        <end position="638"/>
    </location>
</feature>
<reference evidence="3" key="1">
    <citation type="submission" date="2020-01" db="EMBL/GenBank/DDBJ databases">
        <authorList>
            <consortium name="DOE Joint Genome Institute"/>
            <person name="Haridas S."/>
            <person name="Albert R."/>
            <person name="Binder M."/>
            <person name="Bloem J."/>
            <person name="Labutti K."/>
            <person name="Salamov A."/>
            <person name="Andreopoulos B."/>
            <person name="Baker S.E."/>
            <person name="Barry K."/>
            <person name="Bills G."/>
            <person name="Bluhm B.H."/>
            <person name="Cannon C."/>
            <person name="Castanera R."/>
            <person name="Culley D.E."/>
            <person name="Daum C."/>
            <person name="Ezra D."/>
            <person name="Gonzalez J.B."/>
            <person name="Henrissat B."/>
            <person name="Kuo A."/>
            <person name="Liang C."/>
            <person name="Lipzen A."/>
            <person name="Lutzoni F."/>
            <person name="Magnuson J."/>
            <person name="Mondo S."/>
            <person name="Nolan M."/>
            <person name="Ohm R."/>
            <person name="Pangilinan J."/>
            <person name="Park H.-J."/>
            <person name="Ramirez L."/>
            <person name="Alfaro M."/>
            <person name="Sun H."/>
            <person name="Tritt A."/>
            <person name="Yoshinaga Y."/>
            <person name="Zwiers L.-H."/>
            <person name="Turgeon B.G."/>
            <person name="Goodwin S.B."/>
            <person name="Spatafora J.W."/>
            <person name="Crous P.W."/>
            <person name="Grigoriev I.V."/>
        </authorList>
    </citation>
    <scope>NUCLEOTIDE SEQUENCE</scope>
    <source>
        <strain evidence="3">CBS 342.82</strain>
    </source>
</reference>
<sequence length="908" mass="100365">MLTRNAIPVDTTLIEFKEWLLDLVQLGRFDNFNDKTLADLIVRSAELYRSIHHRLSAPVTDVRQALNLLSASVQDAALLPSHCQDFSFVASSNQDLNLLRAIRQVVTKLPTAGRHAPQLAIPDYFARNGLAPSPFALLESKGQQFPFKRGIGNADSSEDDNTIFKRQKRSNAEVGLVAKHGFQSSLEKQTRLNADAGIEADHDGHASSVRQKCSHADAGPEAGHDFPNGARHDSKDLNQLLDAVPATSHRPVQITETDRPLPTITIQHSVAPQDNRTQIPVLSLQAAILDNIKVDPRSLFIAWPNLYCGGKQPFNARDIIDGLQQASRPSGSGSRHLPMPVEIQEILFGFKLTWPTPFEVSLVRDVPIVVGGVENTFQSFSSSKVNATLSLAPGHGTEQGAIAFLAGLYGAGQFSLGRCQFPGMKIDRYWEGSSGFTLLHINHSIPRPLPQFLKNICAAQICSSLVTGQTSDNGANFVAVSNEQIVREFKDWITHVVHRGDFDRIDGRTLIEIVTRSTELYIHTYGAPRPVHSVLKYRSVEAAREEESAHAEQDEHQVKIHNKRKATDGSNLASISKVELVEGAHPPKRQKTLSKDKTTIKREIVESDATGISESGSGSSSDDIDDSNVECGIDDADDRSDNGDGNLDDEESSSDEDGDSVDEDNSCDEDDASNESYQTVQLDLQVAIPLWKVKPGDGCSLLIRFHAPPGSTKVVARSLRPSEADILRAIEQDDRFPTDKNGQPLPPPLSVEQHRSGFLTTWASPATIHFSGFADAIIDDARDVSEYLVREALVKAYGRKHFLLCHKFHGNFDTKQYWVRFPDNRRLPTYVSLDLGLDEAGNRRYMTLKAFDWDECDICGALTGRGSFCDSWMQPVLHEDLCSKFSVRQLRQEVKRAQSLKLREGNPS</sequence>
<feature type="compositionally biased region" description="Acidic residues" evidence="1">
    <location>
        <begin position="646"/>
        <end position="673"/>
    </location>
</feature>
<reference evidence="3" key="2">
    <citation type="submission" date="2020-04" db="EMBL/GenBank/DDBJ databases">
        <authorList>
            <consortium name="NCBI Genome Project"/>
        </authorList>
    </citation>
    <scope>NUCLEOTIDE SEQUENCE</scope>
    <source>
        <strain evidence="3">CBS 342.82</strain>
    </source>
</reference>
<keyword evidence="2" id="KW-1185">Reference proteome</keyword>
<organism evidence="3">
    <name type="scientific">Dissoconium aciculare CBS 342.82</name>
    <dbReference type="NCBI Taxonomy" id="1314786"/>
    <lineage>
        <taxon>Eukaryota</taxon>
        <taxon>Fungi</taxon>
        <taxon>Dikarya</taxon>
        <taxon>Ascomycota</taxon>
        <taxon>Pezizomycotina</taxon>
        <taxon>Dothideomycetes</taxon>
        <taxon>Dothideomycetidae</taxon>
        <taxon>Mycosphaerellales</taxon>
        <taxon>Dissoconiaceae</taxon>
        <taxon>Dissoconium</taxon>
    </lineage>
</organism>
<feature type="compositionally biased region" description="Low complexity" evidence="1">
    <location>
        <begin position="611"/>
        <end position="621"/>
    </location>
</feature>
<proteinExistence type="predicted"/>
<dbReference type="AlphaFoldDB" id="A0A6J3MAK0"/>